<keyword evidence="2 6" id="KW-0255">Endonuclease</keyword>
<comment type="similarity">
    <text evidence="6">Belongs to the vsr family.</text>
</comment>
<dbReference type="EC" id="3.1.-.-" evidence="6"/>
<keyword evidence="5 6" id="KW-0234">DNA repair</keyword>
<evidence type="ECO:0000256" key="1">
    <source>
        <dbReference type="ARBA" id="ARBA00022722"/>
    </source>
</evidence>
<dbReference type="Pfam" id="PF03852">
    <property type="entry name" value="Vsr"/>
    <property type="match status" value="1"/>
</dbReference>
<evidence type="ECO:0000256" key="4">
    <source>
        <dbReference type="ARBA" id="ARBA00022801"/>
    </source>
</evidence>
<evidence type="ECO:0000313" key="8">
    <source>
        <dbReference type="Proteomes" id="UP001595740"/>
    </source>
</evidence>
<organism evidence="7 8">
    <name type="scientific">Lysobacter cavernae</name>
    <dbReference type="NCBI Taxonomy" id="1685901"/>
    <lineage>
        <taxon>Bacteria</taxon>
        <taxon>Pseudomonadati</taxon>
        <taxon>Pseudomonadota</taxon>
        <taxon>Gammaproteobacteria</taxon>
        <taxon>Lysobacterales</taxon>
        <taxon>Lysobacteraceae</taxon>
        <taxon>Lysobacter</taxon>
    </lineage>
</organism>
<gene>
    <name evidence="7" type="ORF">ACFOLC_03595</name>
</gene>
<dbReference type="InterPro" id="IPR004603">
    <property type="entry name" value="DNA_mismatch_endonuc_vsr"/>
</dbReference>
<dbReference type="Proteomes" id="UP001595740">
    <property type="component" value="Unassembled WGS sequence"/>
</dbReference>
<reference evidence="8" key="1">
    <citation type="journal article" date="2019" name="Int. J. Syst. Evol. Microbiol.">
        <title>The Global Catalogue of Microorganisms (GCM) 10K type strain sequencing project: providing services to taxonomists for standard genome sequencing and annotation.</title>
        <authorList>
            <consortium name="The Broad Institute Genomics Platform"/>
            <consortium name="The Broad Institute Genome Sequencing Center for Infectious Disease"/>
            <person name="Wu L."/>
            <person name="Ma J."/>
        </authorList>
    </citation>
    <scope>NUCLEOTIDE SEQUENCE [LARGE SCALE GENOMIC DNA]</scope>
    <source>
        <strain evidence="8">KCTC 42875</strain>
    </source>
</reference>
<dbReference type="CDD" id="cd00221">
    <property type="entry name" value="Vsr"/>
    <property type="match status" value="1"/>
</dbReference>
<evidence type="ECO:0000256" key="3">
    <source>
        <dbReference type="ARBA" id="ARBA00022763"/>
    </source>
</evidence>
<evidence type="ECO:0000256" key="2">
    <source>
        <dbReference type="ARBA" id="ARBA00022759"/>
    </source>
</evidence>
<dbReference type="NCBIfam" id="TIGR00632">
    <property type="entry name" value="vsr"/>
    <property type="match status" value="1"/>
</dbReference>
<keyword evidence="4 6" id="KW-0378">Hydrolase</keyword>
<comment type="function">
    <text evidence="6">May nick specific sequences that contain T:G mispairs resulting from m5C-deamination.</text>
</comment>
<dbReference type="Gene3D" id="3.40.960.10">
    <property type="entry name" value="VSR Endonuclease"/>
    <property type="match status" value="1"/>
</dbReference>
<evidence type="ECO:0000313" key="7">
    <source>
        <dbReference type="EMBL" id="MFC3550090.1"/>
    </source>
</evidence>
<dbReference type="InterPro" id="IPR011335">
    <property type="entry name" value="Restrct_endonuc-II-like"/>
</dbReference>
<evidence type="ECO:0000256" key="5">
    <source>
        <dbReference type="ARBA" id="ARBA00023204"/>
    </source>
</evidence>
<name>A0ABV7RL51_9GAMM</name>
<proteinExistence type="inferred from homology"/>
<dbReference type="GO" id="GO:0004519">
    <property type="term" value="F:endonuclease activity"/>
    <property type="evidence" value="ECO:0007669"/>
    <property type="project" value="UniProtKB-KW"/>
</dbReference>
<keyword evidence="1 6" id="KW-0540">Nuclease</keyword>
<comment type="caution">
    <text evidence="7">The sequence shown here is derived from an EMBL/GenBank/DDBJ whole genome shotgun (WGS) entry which is preliminary data.</text>
</comment>
<dbReference type="SUPFAM" id="SSF52980">
    <property type="entry name" value="Restriction endonuclease-like"/>
    <property type="match status" value="1"/>
</dbReference>
<dbReference type="RefSeq" id="WP_386757577.1">
    <property type="nucleotide sequence ID" value="NZ_JBHRXK010000001.1"/>
</dbReference>
<keyword evidence="8" id="KW-1185">Reference proteome</keyword>
<accession>A0ABV7RL51</accession>
<dbReference type="PIRSF" id="PIRSF018267">
    <property type="entry name" value="VSR_endonuc"/>
    <property type="match status" value="1"/>
</dbReference>
<dbReference type="EMBL" id="JBHRXK010000001">
    <property type="protein sequence ID" value="MFC3550090.1"/>
    <property type="molecule type" value="Genomic_DNA"/>
</dbReference>
<evidence type="ECO:0000256" key="6">
    <source>
        <dbReference type="PIRNR" id="PIRNR018267"/>
    </source>
</evidence>
<keyword evidence="3 6" id="KW-0227">DNA damage</keyword>
<sequence>MADIVSPETRSRMMSTIRGRDTKPEMLVRRHLHGLGFRYRLSPRDLPGRPDLVLPRHKVAIFVHGCFWHGHDGCRFATVPATRTEFWTAKIAANKARDAAAEEKLRALGWRLAIVWECALRLDQSRTLQRVADFIVSGEPTIEMAV</sequence>
<protein>
    <recommendedName>
        <fullName evidence="6">Very short patch repair endonuclease</fullName>
        <ecNumber evidence="6">3.1.-.-</ecNumber>
    </recommendedName>
</protein>